<dbReference type="PROSITE" id="PS51273">
    <property type="entry name" value="GATASE_TYPE_1"/>
    <property type="match status" value="1"/>
</dbReference>
<organism evidence="1">
    <name type="scientific">mine drainage metagenome</name>
    <dbReference type="NCBI Taxonomy" id="410659"/>
    <lineage>
        <taxon>unclassified sequences</taxon>
        <taxon>metagenomes</taxon>
        <taxon>ecological metagenomes</taxon>
    </lineage>
</organism>
<keyword evidence="1" id="KW-0315">Glutamine amidotransferase</keyword>
<dbReference type="CDD" id="cd01745">
    <property type="entry name" value="GATase1_2"/>
    <property type="match status" value="1"/>
</dbReference>
<sequence length="230" mass="25391">MTHRPKIALIGRFTDSASALRYRGIVGARTLLESIWRAGGEPVLLLPATGFGADQWASRLDGLDGVLFPGGGDLDPATYGEIEESEHVYDVDQVQDEQDLSLARHVLTHGIPFLAICRGMHLINVAAGGTLHQHFEPMHRHHVHEVTFEREWSRFGVSGPQLTCSCYHHQAIKDLGEHLEIVARSDDGIAEALILTDSDQGVCVQWHPEDTAEADPSQQGIFDAFVDRCR</sequence>
<proteinExistence type="predicted"/>
<dbReference type="GO" id="GO:0006598">
    <property type="term" value="P:polyamine catabolic process"/>
    <property type="evidence" value="ECO:0007669"/>
    <property type="project" value="TreeGrafter"/>
</dbReference>
<dbReference type="InterPro" id="IPR011697">
    <property type="entry name" value="Peptidase_C26"/>
</dbReference>
<keyword evidence="1" id="KW-0328">Glycosyltransferase</keyword>
<dbReference type="PANTHER" id="PTHR43235">
    <property type="entry name" value="GLUTAMINE AMIDOTRANSFERASE PB2B2.05-RELATED"/>
    <property type="match status" value="1"/>
</dbReference>
<dbReference type="GO" id="GO:0033969">
    <property type="term" value="F:gamma-glutamyl-gamma-aminobutyrate hydrolase activity"/>
    <property type="evidence" value="ECO:0007669"/>
    <property type="project" value="TreeGrafter"/>
</dbReference>
<keyword evidence="1" id="KW-0808">Transferase</keyword>
<dbReference type="GO" id="GO:0016757">
    <property type="term" value="F:glycosyltransferase activity"/>
    <property type="evidence" value="ECO:0007669"/>
    <property type="project" value="UniProtKB-KW"/>
</dbReference>
<dbReference type="GO" id="GO:0005829">
    <property type="term" value="C:cytosol"/>
    <property type="evidence" value="ECO:0007669"/>
    <property type="project" value="TreeGrafter"/>
</dbReference>
<dbReference type="SUPFAM" id="SSF52317">
    <property type="entry name" value="Class I glutamine amidotransferase-like"/>
    <property type="match status" value="1"/>
</dbReference>
<dbReference type="Gene3D" id="3.40.50.880">
    <property type="match status" value="1"/>
</dbReference>
<protein>
    <submittedName>
        <fullName evidence="1">Putative glutamine amidotransferasec</fullName>
        <ecNumber evidence="1">2.4.2.-</ecNumber>
    </submittedName>
</protein>
<reference evidence="1" key="1">
    <citation type="submission" date="2016-10" db="EMBL/GenBank/DDBJ databases">
        <title>Sequence of Gallionella enrichment culture.</title>
        <authorList>
            <person name="Poehlein A."/>
            <person name="Muehling M."/>
            <person name="Daniel R."/>
        </authorList>
    </citation>
    <scope>NUCLEOTIDE SEQUENCE</scope>
</reference>
<name>A0A1J5QFU4_9ZZZZ</name>
<dbReference type="Pfam" id="PF07722">
    <property type="entry name" value="Peptidase_C26"/>
    <property type="match status" value="1"/>
</dbReference>
<dbReference type="EC" id="2.4.2.-" evidence="1"/>
<evidence type="ECO:0000313" key="1">
    <source>
        <dbReference type="EMBL" id="OIQ76387.1"/>
    </source>
</evidence>
<dbReference type="InterPro" id="IPR044668">
    <property type="entry name" value="PuuD-like"/>
</dbReference>
<dbReference type="AlphaFoldDB" id="A0A1J5QFU4"/>
<dbReference type="PANTHER" id="PTHR43235:SF1">
    <property type="entry name" value="GLUTAMINE AMIDOTRANSFERASE PB2B2.05-RELATED"/>
    <property type="match status" value="1"/>
</dbReference>
<gene>
    <name evidence="1" type="ORF">GALL_419300</name>
</gene>
<comment type="caution">
    <text evidence="1">The sequence shown here is derived from an EMBL/GenBank/DDBJ whole genome shotgun (WGS) entry which is preliminary data.</text>
</comment>
<dbReference type="InterPro" id="IPR029062">
    <property type="entry name" value="Class_I_gatase-like"/>
</dbReference>
<accession>A0A1J5QFU4</accession>
<dbReference type="EMBL" id="MLJW01001882">
    <property type="protein sequence ID" value="OIQ76387.1"/>
    <property type="molecule type" value="Genomic_DNA"/>
</dbReference>